<keyword evidence="1" id="KW-0812">Transmembrane</keyword>
<dbReference type="PIRSF" id="PIRSF016919">
    <property type="entry name" value="HupE_UreJ"/>
    <property type="match status" value="1"/>
</dbReference>
<feature type="transmembrane region" description="Helical" evidence="1">
    <location>
        <begin position="175"/>
        <end position="194"/>
    </location>
</feature>
<dbReference type="InParanoid" id="A0A1Y5TZ86"/>
<dbReference type="Pfam" id="PF04955">
    <property type="entry name" value="HupE_UreJ"/>
    <property type="match status" value="1"/>
</dbReference>
<keyword evidence="1" id="KW-1133">Transmembrane helix</keyword>
<organism evidence="3 4">
    <name type="scientific">Oceanibacterium hippocampi</name>
    <dbReference type="NCBI Taxonomy" id="745714"/>
    <lineage>
        <taxon>Bacteria</taxon>
        <taxon>Pseudomonadati</taxon>
        <taxon>Pseudomonadota</taxon>
        <taxon>Alphaproteobacteria</taxon>
        <taxon>Sneathiellales</taxon>
        <taxon>Sneathiellaceae</taxon>
        <taxon>Oceanibacterium</taxon>
    </lineage>
</organism>
<sequence length="195" mass="19131">MRFLTILVLAVCAATTAEAHSAAGVAASFAQGFVHPLGGLDHLLAMTGVGLFAWHLGGRALWALPLAFLATMATAAALAGLGLVLPAVELGIALSVVVFGALVAFGRTVPTALAAVLAAVFAAFHGHAHGAEIPSGATLSGYALGFLLATLALHGAGLFTGYLTARVNGARARAFARLGGAAISAAGVVLLGGAV</sequence>
<feature type="transmembrane region" description="Helical" evidence="1">
    <location>
        <begin position="87"/>
        <end position="105"/>
    </location>
</feature>
<feature type="transmembrane region" description="Helical" evidence="1">
    <location>
        <begin position="112"/>
        <end position="130"/>
    </location>
</feature>
<feature type="chain" id="PRO_5012667053" evidence="2">
    <location>
        <begin position="20"/>
        <end position="195"/>
    </location>
</feature>
<dbReference type="RefSeq" id="WP_085885737.1">
    <property type="nucleotide sequence ID" value="NZ_FWFR01000007.1"/>
</dbReference>
<dbReference type="AlphaFoldDB" id="A0A1Y5TZ86"/>
<evidence type="ECO:0000256" key="1">
    <source>
        <dbReference type="SAM" id="Phobius"/>
    </source>
</evidence>
<feature type="transmembrane region" description="Helical" evidence="1">
    <location>
        <begin position="35"/>
        <end position="54"/>
    </location>
</feature>
<keyword evidence="4" id="KW-1185">Reference proteome</keyword>
<dbReference type="OrthoDB" id="9808192at2"/>
<keyword evidence="1" id="KW-0472">Membrane</keyword>
<reference evidence="3 4" key="1">
    <citation type="submission" date="2017-03" db="EMBL/GenBank/DDBJ databases">
        <authorList>
            <person name="Afonso C.L."/>
            <person name="Miller P.J."/>
            <person name="Scott M.A."/>
            <person name="Spackman E."/>
            <person name="Goraichik I."/>
            <person name="Dimitrov K.M."/>
            <person name="Suarez D.L."/>
            <person name="Swayne D.E."/>
        </authorList>
    </citation>
    <scope>NUCLEOTIDE SEQUENCE [LARGE SCALE GENOMIC DNA]</scope>
    <source>
        <strain evidence="3 4">CECT 7691</strain>
    </source>
</reference>
<dbReference type="InterPro" id="IPR007038">
    <property type="entry name" value="HupE_UreJ"/>
</dbReference>
<feature type="transmembrane region" description="Helical" evidence="1">
    <location>
        <begin position="142"/>
        <end position="163"/>
    </location>
</feature>
<accession>A0A1Y5TZ86</accession>
<protein>
    <submittedName>
        <fullName evidence="3">HupE / UreJ protein</fullName>
    </submittedName>
</protein>
<feature type="transmembrane region" description="Helical" evidence="1">
    <location>
        <begin position="61"/>
        <end position="81"/>
    </location>
</feature>
<evidence type="ECO:0000313" key="4">
    <source>
        <dbReference type="Proteomes" id="UP000193200"/>
    </source>
</evidence>
<keyword evidence="2" id="KW-0732">Signal</keyword>
<evidence type="ECO:0000313" key="3">
    <source>
        <dbReference type="EMBL" id="SLN77403.1"/>
    </source>
</evidence>
<proteinExistence type="predicted"/>
<dbReference type="EMBL" id="FWFR01000007">
    <property type="protein sequence ID" value="SLN77403.1"/>
    <property type="molecule type" value="Genomic_DNA"/>
</dbReference>
<gene>
    <name evidence="3" type="ORF">OCH7691_04401</name>
</gene>
<dbReference type="Proteomes" id="UP000193200">
    <property type="component" value="Unassembled WGS sequence"/>
</dbReference>
<evidence type="ECO:0000256" key="2">
    <source>
        <dbReference type="SAM" id="SignalP"/>
    </source>
</evidence>
<feature type="signal peptide" evidence="2">
    <location>
        <begin position="1"/>
        <end position="19"/>
    </location>
</feature>
<name>A0A1Y5TZ86_9PROT</name>